<reference evidence="2 3" key="1">
    <citation type="journal article" date="2019" name="Commun. Biol.">
        <title>The bagworm genome reveals a unique fibroin gene that provides high tensile strength.</title>
        <authorList>
            <person name="Kono N."/>
            <person name="Nakamura H."/>
            <person name="Ohtoshi R."/>
            <person name="Tomita M."/>
            <person name="Numata K."/>
            <person name="Arakawa K."/>
        </authorList>
    </citation>
    <scope>NUCLEOTIDE SEQUENCE [LARGE SCALE GENOMIC DNA]</scope>
</reference>
<evidence type="ECO:0000313" key="3">
    <source>
        <dbReference type="Proteomes" id="UP000299102"/>
    </source>
</evidence>
<gene>
    <name evidence="2" type="ORF">EVAR_92530_1</name>
</gene>
<proteinExistence type="predicted"/>
<dbReference type="AlphaFoldDB" id="A0A4C1T9N4"/>
<evidence type="ECO:0000256" key="1">
    <source>
        <dbReference type="SAM" id="MobiDB-lite"/>
    </source>
</evidence>
<name>A0A4C1T9N4_EUMVA</name>
<dbReference type="Proteomes" id="UP000299102">
    <property type="component" value="Unassembled WGS sequence"/>
</dbReference>
<feature type="region of interest" description="Disordered" evidence="1">
    <location>
        <begin position="28"/>
        <end position="63"/>
    </location>
</feature>
<accession>A0A4C1T9N4</accession>
<dbReference type="EMBL" id="BGZK01000038">
    <property type="protein sequence ID" value="GBP10011.1"/>
    <property type="molecule type" value="Genomic_DNA"/>
</dbReference>
<evidence type="ECO:0000313" key="2">
    <source>
        <dbReference type="EMBL" id="GBP10011.1"/>
    </source>
</evidence>
<protein>
    <submittedName>
        <fullName evidence="2">Uncharacterized protein</fullName>
    </submittedName>
</protein>
<comment type="caution">
    <text evidence="2">The sequence shown here is derived from an EMBL/GenBank/DDBJ whole genome shotgun (WGS) entry which is preliminary data.</text>
</comment>
<sequence length="85" mass="9128">MLVLWAMVGTASLFGHDHSAIRKLRSAGAAPPNVHNAPRDFRDAADLPANASEMRTNGSIGTHEMRDKLAEGGLDTPWGRLGHDL</sequence>
<keyword evidence="3" id="KW-1185">Reference proteome</keyword>
<organism evidence="2 3">
    <name type="scientific">Eumeta variegata</name>
    <name type="common">Bagworm moth</name>
    <name type="synonym">Eumeta japonica</name>
    <dbReference type="NCBI Taxonomy" id="151549"/>
    <lineage>
        <taxon>Eukaryota</taxon>
        <taxon>Metazoa</taxon>
        <taxon>Ecdysozoa</taxon>
        <taxon>Arthropoda</taxon>
        <taxon>Hexapoda</taxon>
        <taxon>Insecta</taxon>
        <taxon>Pterygota</taxon>
        <taxon>Neoptera</taxon>
        <taxon>Endopterygota</taxon>
        <taxon>Lepidoptera</taxon>
        <taxon>Glossata</taxon>
        <taxon>Ditrysia</taxon>
        <taxon>Tineoidea</taxon>
        <taxon>Psychidae</taxon>
        <taxon>Oiketicinae</taxon>
        <taxon>Eumeta</taxon>
    </lineage>
</organism>